<dbReference type="HOGENOM" id="CLU_028285_2_0_1"/>
<feature type="domain" description="PiggyBac transposable element-derived protein" evidence="1">
    <location>
        <begin position="63"/>
        <end position="319"/>
    </location>
</feature>
<dbReference type="STRING" id="441959.B8LTB9"/>
<keyword evidence="3" id="KW-1185">Reference proteome</keyword>
<gene>
    <name evidence="2" type="ORF">TSTA_059910</name>
</gene>
<organism evidence="2 3">
    <name type="scientific">Talaromyces stipitatus (strain ATCC 10500 / CBS 375.48 / QM 6759 / NRRL 1006)</name>
    <name type="common">Penicillium stipitatum</name>
    <dbReference type="NCBI Taxonomy" id="441959"/>
    <lineage>
        <taxon>Eukaryota</taxon>
        <taxon>Fungi</taxon>
        <taxon>Dikarya</taxon>
        <taxon>Ascomycota</taxon>
        <taxon>Pezizomycotina</taxon>
        <taxon>Eurotiomycetes</taxon>
        <taxon>Eurotiomycetidae</taxon>
        <taxon>Eurotiales</taxon>
        <taxon>Trichocomaceae</taxon>
        <taxon>Talaromyces</taxon>
        <taxon>Talaromyces sect. Talaromyces</taxon>
    </lineage>
</organism>
<dbReference type="Proteomes" id="UP000001745">
    <property type="component" value="Unassembled WGS sequence"/>
</dbReference>
<evidence type="ECO:0000313" key="3">
    <source>
        <dbReference type="Proteomes" id="UP000001745"/>
    </source>
</evidence>
<dbReference type="GeneID" id="8108629"/>
<dbReference type="RefSeq" id="XP_002339880.1">
    <property type="nucleotide sequence ID" value="XM_002339839.1"/>
</dbReference>
<proteinExistence type="predicted"/>
<dbReference type="PANTHER" id="PTHR46599">
    <property type="entry name" value="PIGGYBAC TRANSPOSABLE ELEMENT-DERIVED PROTEIN 4"/>
    <property type="match status" value="1"/>
</dbReference>
<dbReference type="InterPro" id="IPR029526">
    <property type="entry name" value="PGBD"/>
</dbReference>
<dbReference type="PANTHER" id="PTHR46599:SF3">
    <property type="entry name" value="PIGGYBAC TRANSPOSABLE ELEMENT-DERIVED PROTEIN 4"/>
    <property type="match status" value="1"/>
</dbReference>
<dbReference type="OrthoDB" id="3562449at2759"/>
<reference evidence="3" key="1">
    <citation type="journal article" date="2015" name="Genome Announc.">
        <title>Genome sequence of the AIDS-associated pathogen Penicillium marneffei (ATCC18224) and its near taxonomic relative Talaromyces stipitatus (ATCC10500).</title>
        <authorList>
            <person name="Nierman W.C."/>
            <person name="Fedorova-Abrams N.D."/>
            <person name="Andrianopoulos A."/>
        </authorList>
    </citation>
    <scope>NUCLEOTIDE SEQUENCE [LARGE SCALE GENOMIC DNA]</scope>
    <source>
        <strain evidence="3">ATCC 10500 / CBS 375.48 / QM 6759 / NRRL 1006</strain>
    </source>
</reference>
<protein>
    <recommendedName>
        <fullName evidence="1">PiggyBac transposable element-derived protein domain-containing protein</fullName>
    </recommendedName>
</protein>
<dbReference type="eggNOG" id="ENOG502S2W5">
    <property type="taxonomic scope" value="Eukaryota"/>
</dbReference>
<dbReference type="Pfam" id="PF13843">
    <property type="entry name" value="DDE_Tnp_1_7"/>
    <property type="match status" value="1"/>
</dbReference>
<dbReference type="VEuPathDB" id="FungiDB:TSTA_059910"/>
<dbReference type="PhylomeDB" id="B8LTB9"/>
<dbReference type="InParanoid" id="B8LTB9"/>
<dbReference type="EMBL" id="EQ962652">
    <property type="protein sequence ID" value="EED22493.1"/>
    <property type="molecule type" value="Genomic_DNA"/>
</dbReference>
<evidence type="ECO:0000259" key="1">
    <source>
        <dbReference type="Pfam" id="PF13843"/>
    </source>
</evidence>
<accession>B8LTB9</accession>
<evidence type="ECO:0000313" key="2">
    <source>
        <dbReference type="EMBL" id="EED22493.1"/>
    </source>
</evidence>
<dbReference type="AlphaFoldDB" id="B8LTB9"/>
<sequence length="351" mass="40405">MYTGMEMHPTGSSSRLKSTGKRAEAMSILAQIPEAHDVQFEPLQTDKNRPPQLRIPLYIDVTDPYQLFTLFFTETLWKLLATNTNSYAYAKESKNHSLHQRSWYPTTPEELKVFVGAQIYMGFTKEPELKDYWDDGLDNNTVHANHPLSAYITQYRYEQLKRYFHISSPPEIPGGFITTHYPPEPTPEQELQMSEEQLSANISIDEAMVRSHGRSSHTFKLPNKPISQGFKLFVLADHDYVYYFYPASRTKGVIEIGTPTELTKTGQMVYELIQTLPRDERNYIVYLDNYFTSIDLFKKLRDIQIGACGTTRPTSASKDFSDLLKKLKDLSNYIPYHKVCAIPVRDVLCVA</sequence>
<dbReference type="OMA" id="KANECKM"/>
<name>B8LTB9_TALSN</name>